<dbReference type="InterPro" id="IPR006553">
    <property type="entry name" value="Leu-rich_rpt_Cys-con_subtyp"/>
</dbReference>
<feature type="compositionally biased region" description="Basic and acidic residues" evidence="1">
    <location>
        <begin position="365"/>
        <end position="380"/>
    </location>
</feature>
<accession>A0AA36EEF4</accession>
<dbReference type="GO" id="GO:0031146">
    <property type="term" value="P:SCF-dependent proteasomal ubiquitin-dependent protein catabolic process"/>
    <property type="evidence" value="ECO:0007669"/>
    <property type="project" value="TreeGrafter"/>
</dbReference>
<dbReference type="SUPFAM" id="SSF52047">
    <property type="entry name" value="RNI-like"/>
    <property type="match status" value="1"/>
</dbReference>
<dbReference type="PANTHER" id="PTHR13318:SF101">
    <property type="entry name" value="F-BOX_LRR PROTEIN"/>
    <property type="match status" value="1"/>
</dbReference>
<feature type="region of interest" description="Disordered" evidence="1">
    <location>
        <begin position="81"/>
        <end position="145"/>
    </location>
</feature>
<dbReference type="GO" id="GO:0019005">
    <property type="term" value="C:SCF ubiquitin ligase complex"/>
    <property type="evidence" value="ECO:0007669"/>
    <property type="project" value="TreeGrafter"/>
</dbReference>
<name>A0AA36EEF4_LACSI</name>
<feature type="compositionally biased region" description="Polar residues" evidence="1">
    <location>
        <begin position="108"/>
        <end position="137"/>
    </location>
</feature>
<evidence type="ECO:0000313" key="2">
    <source>
        <dbReference type="EMBL" id="CAI9293154.1"/>
    </source>
</evidence>
<dbReference type="Gene3D" id="3.80.10.10">
    <property type="entry name" value="Ribonuclease Inhibitor"/>
    <property type="match status" value="3"/>
</dbReference>
<dbReference type="PANTHER" id="PTHR13318">
    <property type="entry name" value="PARTNER OF PAIRED, ISOFORM B-RELATED"/>
    <property type="match status" value="1"/>
</dbReference>
<feature type="region of interest" description="Disordered" evidence="1">
    <location>
        <begin position="398"/>
        <end position="421"/>
    </location>
</feature>
<sequence length="868" mass="95892">MWMSMKVWTNYPKLRINELGFGGNAILPYKLFTNHLPRFKHLKPSLSSFHLHLNITGRFSPIKKKFIEMTVLRSRKVVSVAQNEHSHKPVKNGAQIEPSTPAKEVESTNKSSYETTPSPHKLVQSSDKLGSGSVSNQELRRSARLSSKSSSCNFVEIVGSRRKRRTVNHGNGESGGYESDVSNVRAPSEANGMLVSDLGTEECDKDKEEMPSAKKVKNGRLLSQDFNVLGSESVQESDVGNKSLNLRSSKKLLKPGKELSSCQDEKGTEEVKSETVVNGVSQVSLTIEDKQKGALVDCAELGLENKIKISDAEEMEIDDLSDTMKMSSNIHKIEEKGKGKVGEADSSSNISNSKDDSHVSLQQETVERAETSTRNKERFKNIARENASRFAYFSIQEEKQEDEDEQLEPQTEENGVMEDWPGPFSTAMKIIKDRAANTGQQNSLTSEILPSIPLTWVPKTKPVKKRVAPSLQELCMPIIAENVDAITSLESVPDVIRHKLTQKLCDSRKMNTHFLDLLASGSPSEIRVHECSWLSEEQLTKTINKTDISKLNVLQLDQCGRCLPDYVLFTTLAHLKMSELTNLSLRGACRLSDAGLNVLLTSAPCLRSINLGCCSLLTSEGIINLADKLGSILKELYIDECFGLDPIEILPALLKLENLEVLSISRFETVNDSFIKQLVGVRGHNIKELILADCTKLTDKSLKAIAESCPGLCSIDLTNLCRLTDTAIGHLANGCRGIQTMKFGRNVFSDEAVAAYIEACGQSLKELSLNHVDKVANHTALSLAKHARNLQSLDLSWCRNMTNEAVGLIVDSCLSLRTLKLFGCTQITNVFLDGHSNEEVKVIGLKESEIIKNVEMADLLPLRYSSAT</sequence>
<dbReference type="SMART" id="SM00367">
    <property type="entry name" value="LRR_CC"/>
    <property type="match status" value="7"/>
</dbReference>
<evidence type="ECO:0000313" key="3">
    <source>
        <dbReference type="Proteomes" id="UP001177003"/>
    </source>
</evidence>
<feature type="compositionally biased region" description="Basic and acidic residues" evidence="1">
    <location>
        <begin position="334"/>
        <end position="343"/>
    </location>
</feature>
<protein>
    <submittedName>
        <fullName evidence="2">Uncharacterized protein</fullName>
    </submittedName>
</protein>
<dbReference type="AlphaFoldDB" id="A0AA36EEF4"/>
<feature type="compositionally biased region" description="Acidic residues" evidence="1">
    <location>
        <begin position="399"/>
        <end position="411"/>
    </location>
</feature>
<feature type="region of interest" description="Disordered" evidence="1">
    <location>
        <begin position="334"/>
        <end position="380"/>
    </location>
</feature>
<dbReference type="EMBL" id="OX465083">
    <property type="protein sequence ID" value="CAI9293154.1"/>
    <property type="molecule type" value="Genomic_DNA"/>
</dbReference>
<feature type="region of interest" description="Disordered" evidence="1">
    <location>
        <begin position="163"/>
        <end position="183"/>
    </location>
</feature>
<gene>
    <name evidence="2" type="ORF">LSALG_LOCUS32184</name>
</gene>
<proteinExistence type="predicted"/>
<keyword evidence="3" id="KW-1185">Reference proteome</keyword>
<organism evidence="2 3">
    <name type="scientific">Lactuca saligna</name>
    <name type="common">Willowleaf lettuce</name>
    <dbReference type="NCBI Taxonomy" id="75948"/>
    <lineage>
        <taxon>Eukaryota</taxon>
        <taxon>Viridiplantae</taxon>
        <taxon>Streptophyta</taxon>
        <taxon>Embryophyta</taxon>
        <taxon>Tracheophyta</taxon>
        <taxon>Spermatophyta</taxon>
        <taxon>Magnoliopsida</taxon>
        <taxon>eudicotyledons</taxon>
        <taxon>Gunneridae</taxon>
        <taxon>Pentapetalae</taxon>
        <taxon>asterids</taxon>
        <taxon>campanulids</taxon>
        <taxon>Asterales</taxon>
        <taxon>Asteraceae</taxon>
        <taxon>Cichorioideae</taxon>
        <taxon>Cichorieae</taxon>
        <taxon>Lactucinae</taxon>
        <taxon>Lactuca</taxon>
    </lineage>
</organism>
<dbReference type="Proteomes" id="UP001177003">
    <property type="component" value="Chromosome 7"/>
</dbReference>
<reference evidence="2" key="1">
    <citation type="submission" date="2023-04" db="EMBL/GenBank/DDBJ databases">
        <authorList>
            <person name="Vijverberg K."/>
            <person name="Xiong W."/>
            <person name="Schranz E."/>
        </authorList>
    </citation>
    <scope>NUCLEOTIDE SEQUENCE</scope>
</reference>
<dbReference type="InterPro" id="IPR032675">
    <property type="entry name" value="LRR_dom_sf"/>
</dbReference>
<evidence type="ECO:0000256" key="1">
    <source>
        <dbReference type="SAM" id="MobiDB-lite"/>
    </source>
</evidence>